<evidence type="ECO:0000256" key="2">
    <source>
        <dbReference type="ARBA" id="ARBA00022598"/>
    </source>
</evidence>
<dbReference type="SUPFAM" id="SSF56801">
    <property type="entry name" value="Acetyl-CoA synthetase-like"/>
    <property type="match status" value="1"/>
</dbReference>
<dbReference type="Gene3D" id="3.40.50.12780">
    <property type="entry name" value="N-terminal domain of ligase-like"/>
    <property type="match status" value="1"/>
</dbReference>
<dbReference type="EMBL" id="JACQWF010000221">
    <property type="protein sequence ID" value="MBI4595685.1"/>
    <property type="molecule type" value="Genomic_DNA"/>
</dbReference>
<keyword evidence="3" id="KW-0812">Transmembrane</keyword>
<proteinExistence type="inferred from homology"/>
<dbReference type="PROSITE" id="PS00455">
    <property type="entry name" value="AMP_BINDING"/>
    <property type="match status" value="1"/>
</dbReference>
<feature type="transmembrane region" description="Helical" evidence="3">
    <location>
        <begin position="210"/>
        <end position="232"/>
    </location>
</feature>
<evidence type="ECO:0000256" key="3">
    <source>
        <dbReference type="SAM" id="Phobius"/>
    </source>
</evidence>
<dbReference type="InterPro" id="IPR020845">
    <property type="entry name" value="AMP-binding_CS"/>
</dbReference>
<accession>A0A933GNB2</accession>
<dbReference type="InterPro" id="IPR000873">
    <property type="entry name" value="AMP-dep_synth/lig_dom"/>
</dbReference>
<feature type="domain" description="AMP-binding enzyme C-terminal" evidence="5">
    <location>
        <begin position="418"/>
        <end position="492"/>
    </location>
</feature>
<organism evidence="6 7">
    <name type="scientific">Tectimicrobiota bacterium</name>
    <dbReference type="NCBI Taxonomy" id="2528274"/>
    <lineage>
        <taxon>Bacteria</taxon>
        <taxon>Pseudomonadati</taxon>
        <taxon>Nitrospinota/Tectimicrobiota group</taxon>
        <taxon>Candidatus Tectimicrobiota</taxon>
    </lineage>
</organism>
<dbReference type="FunFam" id="3.30.300.30:FF:000008">
    <property type="entry name" value="2,3-dihydroxybenzoate-AMP ligase"/>
    <property type="match status" value="1"/>
</dbReference>
<dbReference type="GO" id="GO:0016405">
    <property type="term" value="F:CoA-ligase activity"/>
    <property type="evidence" value="ECO:0007669"/>
    <property type="project" value="TreeGrafter"/>
</dbReference>
<sequence>MNLGEMLTWNATCYPEKTALVFEDLRLSYRQFNERVNQLANGLLSLGVKKGDKVASILSNCPEAVEVYFALAKIGAVLVPVNPMVKGNDLVMQLNNSDSIGLIVGDEYAGEVEQIKPELHKIPDARYLVVGEESTRGFALYRDLRNQSSTTEPETAVDENDIYNIMYTSGTTGLPKGIVMTHRMRLLYAMFFGLEFGVSFDSKILCSSAIYFNGSFLFLMANFFIGATFVLMRKFDANEVLKTVQKEKITHTFMVPTQFIALLSHPDFKEYDTSSLQCLLSAAAPLSKKTKEDILANFKCKLFELYGLTEGIVTVLRPQEQFTKLGSVGLPHFFSQIKILDDHLRELPAGEVGEIAGKGPLLMLGYYNNPQATAQAIYNGWLLTGDVGRLDEEGYLFLLDRKKDMIISGGVNIYPRDMEEVLARHPKISECCVFGIPDDKWGESPRAAIVLKSGCEATEDEILSWCNPQLAKYQRIKSVEFMKEFPRNPAGKILKRTLREPFWRDRDRQI</sequence>
<dbReference type="NCBIfam" id="NF004837">
    <property type="entry name" value="PRK06187.1"/>
    <property type="match status" value="1"/>
</dbReference>
<dbReference type="CDD" id="cd17631">
    <property type="entry name" value="FACL_FadD13-like"/>
    <property type="match status" value="1"/>
</dbReference>
<dbReference type="Pfam" id="PF13193">
    <property type="entry name" value="AMP-binding_C"/>
    <property type="match status" value="1"/>
</dbReference>
<keyword evidence="2 6" id="KW-0436">Ligase</keyword>
<keyword evidence="3" id="KW-0472">Membrane</keyword>
<dbReference type="PANTHER" id="PTHR24096:SF149">
    <property type="entry name" value="AMP-BINDING DOMAIN-CONTAINING PROTEIN-RELATED"/>
    <property type="match status" value="1"/>
</dbReference>
<reference evidence="6" key="1">
    <citation type="submission" date="2020-07" db="EMBL/GenBank/DDBJ databases">
        <title>Huge and variable diversity of episymbiotic CPR bacteria and DPANN archaea in groundwater ecosystems.</title>
        <authorList>
            <person name="He C.Y."/>
            <person name="Keren R."/>
            <person name="Whittaker M."/>
            <person name="Farag I.F."/>
            <person name="Doudna J."/>
            <person name="Cate J.H.D."/>
            <person name="Banfield J.F."/>
        </authorList>
    </citation>
    <scope>NUCLEOTIDE SEQUENCE</scope>
    <source>
        <strain evidence="6">NC_groundwater_1482_Ag_S-0.65um_47_24</strain>
    </source>
</reference>
<evidence type="ECO:0000259" key="4">
    <source>
        <dbReference type="Pfam" id="PF00501"/>
    </source>
</evidence>
<comment type="caution">
    <text evidence="6">The sequence shown here is derived from an EMBL/GenBank/DDBJ whole genome shotgun (WGS) entry which is preliminary data.</text>
</comment>
<evidence type="ECO:0000259" key="5">
    <source>
        <dbReference type="Pfam" id="PF13193"/>
    </source>
</evidence>
<feature type="domain" description="AMP-dependent synthetase/ligase" evidence="4">
    <location>
        <begin position="8"/>
        <end position="367"/>
    </location>
</feature>
<evidence type="ECO:0000313" key="6">
    <source>
        <dbReference type="EMBL" id="MBI4595685.1"/>
    </source>
</evidence>
<protein>
    <submittedName>
        <fullName evidence="6">Long-chain-fatty-acid--CoA ligase</fullName>
    </submittedName>
</protein>
<dbReference type="Proteomes" id="UP000772181">
    <property type="component" value="Unassembled WGS sequence"/>
</dbReference>
<evidence type="ECO:0000313" key="7">
    <source>
        <dbReference type="Proteomes" id="UP000772181"/>
    </source>
</evidence>
<dbReference type="InterPro" id="IPR025110">
    <property type="entry name" value="AMP-bd_C"/>
</dbReference>
<gene>
    <name evidence="6" type="ORF">HY730_04810</name>
</gene>
<dbReference type="PANTHER" id="PTHR24096">
    <property type="entry name" value="LONG-CHAIN-FATTY-ACID--COA LIGASE"/>
    <property type="match status" value="1"/>
</dbReference>
<keyword evidence="3" id="KW-1133">Transmembrane helix</keyword>
<dbReference type="InterPro" id="IPR042099">
    <property type="entry name" value="ANL_N_sf"/>
</dbReference>
<evidence type="ECO:0000256" key="1">
    <source>
        <dbReference type="ARBA" id="ARBA00006432"/>
    </source>
</evidence>
<dbReference type="AlphaFoldDB" id="A0A933GNB2"/>
<comment type="similarity">
    <text evidence="1">Belongs to the ATP-dependent AMP-binding enzyme family.</text>
</comment>
<dbReference type="InterPro" id="IPR045851">
    <property type="entry name" value="AMP-bd_C_sf"/>
</dbReference>
<name>A0A933GNB2_UNCTE</name>
<dbReference type="Gene3D" id="3.30.300.30">
    <property type="match status" value="1"/>
</dbReference>
<dbReference type="Pfam" id="PF00501">
    <property type="entry name" value="AMP-binding"/>
    <property type="match status" value="1"/>
</dbReference>